<keyword evidence="4" id="KW-0804">Transcription</keyword>
<sequence length="464" mass="52442">MSTERKSKSTSTSPTMNDSQSTLNIRQRVFPPTASSSTNYPLGISFLSTSNTLNESEDMAYIEKRTAHNALERQRREGLNSKFQELAHVLPALQQIRRPSKSMIVAKSLEFVSNAVERQTDFEDQLDALRVENAQLLRQAQNSTKRIKKQVETDSTKTQKQPSHTVVKSSATTTTTTTTSGAIIKSRRLPSRLKPQLRQSSLPVSLLPPKIATEEPAAAAASAATTTMTTTSEDVSEIKPQQQQQIKKRQRDDESVHSNTSSSSSNHLLSPNTTKEMEIHMKKRKRNYTTNSSHQQQQQQQQHHHHQQQHASSNNHHEEIHRQQPMYRHRYGSHQPTTNGLDSIITPVQSRQNSITPLSDQLPLPFDNDNNETLIVPTQFDITTSPFGTEQYYNTYDHFEHVSSIPALRTPVGRSSSNNEVTVLSQAQQPPPPYEPTSLDILNSIMQEHHQDLDTTGANYYWHQ</sequence>
<dbReference type="GO" id="GO:0046983">
    <property type="term" value="F:protein dimerization activity"/>
    <property type="evidence" value="ECO:0007669"/>
    <property type="project" value="InterPro"/>
</dbReference>
<dbReference type="GO" id="GO:0003700">
    <property type="term" value="F:DNA-binding transcription factor activity"/>
    <property type="evidence" value="ECO:0007669"/>
    <property type="project" value="TreeGrafter"/>
</dbReference>
<dbReference type="InterPro" id="IPR036638">
    <property type="entry name" value="HLH_DNA-bd_sf"/>
</dbReference>
<feature type="compositionally biased region" description="Low complexity" evidence="6">
    <location>
        <begin position="257"/>
        <end position="274"/>
    </location>
</feature>
<keyword evidence="9" id="KW-1185">Reference proteome</keyword>
<dbReference type="InterPro" id="IPR011598">
    <property type="entry name" value="bHLH_dom"/>
</dbReference>
<evidence type="ECO:0000256" key="3">
    <source>
        <dbReference type="ARBA" id="ARBA00023159"/>
    </source>
</evidence>
<feature type="compositionally biased region" description="Polar residues" evidence="6">
    <location>
        <begin position="16"/>
        <end position="25"/>
    </location>
</feature>
<keyword evidence="1" id="KW-0805">Transcription regulation</keyword>
<dbReference type="Proteomes" id="UP000603453">
    <property type="component" value="Unassembled WGS sequence"/>
</dbReference>
<keyword evidence="3" id="KW-0010">Activator</keyword>
<dbReference type="Gene3D" id="4.10.280.10">
    <property type="entry name" value="Helix-loop-helix DNA-binding domain"/>
    <property type="match status" value="1"/>
</dbReference>
<dbReference type="GO" id="GO:0045944">
    <property type="term" value="P:positive regulation of transcription by RNA polymerase II"/>
    <property type="evidence" value="ECO:0007669"/>
    <property type="project" value="TreeGrafter"/>
</dbReference>
<feature type="compositionally biased region" description="Polar residues" evidence="6">
    <location>
        <begin position="158"/>
        <end position="171"/>
    </location>
</feature>
<dbReference type="GO" id="GO:0003677">
    <property type="term" value="F:DNA binding"/>
    <property type="evidence" value="ECO:0007669"/>
    <property type="project" value="UniProtKB-KW"/>
</dbReference>
<accession>A0A8H7R8X4</accession>
<dbReference type="SMART" id="SM00353">
    <property type="entry name" value="HLH"/>
    <property type="match status" value="1"/>
</dbReference>
<feature type="domain" description="BHLH" evidence="7">
    <location>
        <begin position="63"/>
        <end position="115"/>
    </location>
</feature>
<keyword evidence="5" id="KW-0539">Nucleus</keyword>
<evidence type="ECO:0000256" key="2">
    <source>
        <dbReference type="ARBA" id="ARBA00023125"/>
    </source>
</evidence>
<comment type="caution">
    <text evidence="8">The sequence shown here is derived from an EMBL/GenBank/DDBJ whole genome shotgun (WGS) entry which is preliminary data.</text>
</comment>
<dbReference type="PROSITE" id="PS50888">
    <property type="entry name" value="BHLH"/>
    <property type="match status" value="1"/>
</dbReference>
<evidence type="ECO:0000256" key="4">
    <source>
        <dbReference type="ARBA" id="ARBA00023163"/>
    </source>
</evidence>
<feature type="region of interest" description="Disordered" evidence="6">
    <location>
        <begin position="140"/>
        <end position="201"/>
    </location>
</feature>
<dbReference type="SUPFAM" id="SSF47459">
    <property type="entry name" value="HLH, helix-loop-helix DNA-binding domain"/>
    <property type="match status" value="1"/>
</dbReference>
<evidence type="ECO:0000259" key="7">
    <source>
        <dbReference type="PROSITE" id="PS50888"/>
    </source>
</evidence>
<gene>
    <name evidence="8" type="ORF">INT47_009526</name>
</gene>
<evidence type="ECO:0000256" key="1">
    <source>
        <dbReference type="ARBA" id="ARBA00023015"/>
    </source>
</evidence>
<dbReference type="OrthoDB" id="8964853at2759"/>
<name>A0A8H7R8X4_9FUNG</name>
<proteinExistence type="predicted"/>
<dbReference type="AlphaFoldDB" id="A0A8H7R8X4"/>
<feature type="region of interest" description="Disordered" evidence="6">
    <location>
        <begin position="217"/>
        <end position="321"/>
    </location>
</feature>
<keyword evidence="2" id="KW-0238">DNA-binding</keyword>
<dbReference type="PANTHER" id="PTHR10328">
    <property type="entry name" value="PROTEIN MAX MYC-ASSOCIATED FACTOR X"/>
    <property type="match status" value="1"/>
</dbReference>
<feature type="region of interest" description="Disordered" evidence="6">
    <location>
        <begin position="1"/>
        <end position="36"/>
    </location>
</feature>
<evidence type="ECO:0000256" key="6">
    <source>
        <dbReference type="SAM" id="MobiDB-lite"/>
    </source>
</evidence>
<protein>
    <recommendedName>
        <fullName evidence="7">BHLH domain-containing protein</fullName>
    </recommendedName>
</protein>
<dbReference type="Pfam" id="PF00010">
    <property type="entry name" value="HLH"/>
    <property type="match status" value="1"/>
</dbReference>
<evidence type="ECO:0000313" key="8">
    <source>
        <dbReference type="EMBL" id="KAG2205261.1"/>
    </source>
</evidence>
<feature type="compositionally biased region" description="Low complexity" evidence="6">
    <location>
        <begin position="217"/>
        <end position="245"/>
    </location>
</feature>
<dbReference type="GO" id="GO:0090575">
    <property type="term" value="C:RNA polymerase II transcription regulator complex"/>
    <property type="evidence" value="ECO:0007669"/>
    <property type="project" value="TreeGrafter"/>
</dbReference>
<dbReference type="PANTHER" id="PTHR10328:SF3">
    <property type="entry name" value="PROTEIN MAX"/>
    <property type="match status" value="1"/>
</dbReference>
<evidence type="ECO:0000256" key="5">
    <source>
        <dbReference type="ARBA" id="ARBA00023242"/>
    </source>
</evidence>
<dbReference type="EMBL" id="JAEPRD010000038">
    <property type="protein sequence ID" value="KAG2205261.1"/>
    <property type="molecule type" value="Genomic_DNA"/>
</dbReference>
<evidence type="ECO:0000313" key="9">
    <source>
        <dbReference type="Proteomes" id="UP000603453"/>
    </source>
</evidence>
<reference evidence="8" key="1">
    <citation type="submission" date="2020-12" db="EMBL/GenBank/DDBJ databases">
        <title>Metabolic potential, ecology and presence of endohyphal bacteria is reflected in genomic diversity of Mucoromycotina.</title>
        <authorList>
            <person name="Muszewska A."/>
            <person name="Okrasinska A."/>
            <person name="Steczkiewicz K."/>
            <person name="Drgas O."/>
            <person name="Orlowska M."/>
            <person name="Perlinska-Lenart U."/>
            <person name="Aleksandrzak-Piekarczyk T."/>
            <person name="Szatraj K."/>
            <person name="Zielenkiewicz U."/>
            <person name="Pilsyk S."/>
            <person name="Malc E."/>
            <person name="Mieczkowski P."/>
            <person name="Kruszewska J.S."/>
            <person name="Biernat P."/>
            <person name="Pawlowska J."/>
        </authorList>
    </citation>
    <scope>NUCLEOTIDE SEQUENCE</scope>
    <source>
        <strain evidence="8">WA0000017839</strain>
    </source>
</reference>
<organism evidence="8 9">
    <name type="scientific">Mucor saturninus</name>
    <dbReference type="NCBI Taxonomy" id="64648"/>
    <lineage>
        <taxon>Eukaryota</taxon>
        <taxon>Fungi</taxon>
        <taxon>Fungi incertae sedis</taxon>
        <taxon>Mucoromycota</taxon>
        <taxon>Mucoromycotina</taxon>
        <taxon>Mucoromycetes</taxon>
        <taxon>Mucorales</taxon>
        <taxon>Mucorineae</taxon>
        <taxon>Mucoraceae</taxon>
        <taxon>Mucor</taxon>
    </lineage>
</organism>